<reference evidence="3 4" key="1">
    <citation type="submission" date="2015-07" db="EMBL/GenBank/DDBJ databases">
        <title>High-quality genome of monoxenous trypanosomatid Leptomonas pyrrhocoris.</title>
        <authorList>
            <person name="Flegontov P."/>
            <person name="Butenko A."/>
            <person name="Firsov S."/>
            <person name="Vlcek C."/>
            <person name="Logacheva M.D."/>
            <person name="Field M."/>
            <person name="Filatov D."/>
            <person name="Flegontova O."/>
            <person name="Gerasimov E."/>
            <person name="Jackson A.P."/>
            <person name="Kelly S."/>
            <person name="Opperdoes F."/>
            <person name="O'Reilly A."/>
            <person name="Votypka J."/>
            <person name="Yurchenko V."/>
            <person name="Lukes J."/>
        </authorList>
    </citation>
    <scope>NUCLEOTIDE SEQUENCE [LARGE SCALE GENOMIC DNA]</scope>
    <source>
        <strain evidence="3">H10</strain>
    </source>
</reference>
<dbReference type="VEuPathDB" id="TriTrypDB:LpyrH10_39_0060"/>
<comment type="caution">
    <text evidence="3">The sequence shown here is derived from an EMBL/GenBank/DDBJ whole genome shotgun (WGS) entry which is preliminary data.</text>
</comment>
<evidence type="ECO:0000313" key="4">
    <source>
        <dbReference type="Proteomes" id="UP000037923"/>
    </source>
</evidence>
<keyword evidence="4" id="KW-1185">Reference proteome</keyword>
<keyword evidence="2" id="KW-0472">Membrane</keyword>
<dbReference type="RefSeq" id="XP_015651633.1">
    <property type="nucleotide sequence ID" value="XM_015809743.1"/>
</dbReference>
<dbReference type="OrthoDB" id="271558at2759"/>
<evidence type="ECO:0000256" key="1">
    <source>
        <dbReference type="SAM" id="MobiDB-lite"/>
    </source>
</evidence>
<gene>
    <name evidence="3" type="ORF">ABB37_10028</name>
</gene>
<proteinExistence type="predicted"/>
<keyword evidence="2" id="KW-0812">Transmembrane</keyword>
<protein>
    <submittedName>
        <fullName evidence="3">Uncharacterized protein</fullName>
    </submittedName>
</protein>
<dbReference type="EMBL" id="LGTL01000039">
    <property type="protein sequence ID" value="KPA73194.1"/>
    <property type="molecule type" value="Genomic_DNA"/>
</dbReference>
<evidence type="ECO:0000313" key="3">
    <source>
        <dbReference type="EMBL" id="KPA73194.1"/>
    </source>
</evidence>
<organism evidence="3 4">
    <name type="scientific">Leptomonas pyrrhocoris</name>
    <name type="common">Firebug parasite</name>
    <dbReference type="NCBI Taxonomy" id="157538"/>
    <lineage>
        <taxon>Eukaryota</taxon>
        <taxon>Discoba</taxon>
        <taxon>Euglenozoa</taxon>
        <taxon>Kinetoplastea</taxon>
        <taxon>Metakinetoplastina</taxon>
        <taxon>Trypanosomatida</taxon>
        <taxon>Trypanosomatidae</taxon>
        <taxon>Leishmaniinae</taxon>
        <taxon>Leptomonas</taxon>
    </lineage>
</organism>
<dbReference type="AlphaFoldDB" id="A0A0N0VCL1"/>
<feature type="region of interest" description="Disordered" evidence="1">
    <location>
        <begin position="354"/>
        <end position="392"/>
    </location>
</feature>
<dbReference type="Proteomes" id="UP000037923">
    <property type="component" value="Unassembled WGS sequence"/>
</dbReference>
<name>A0A0N0VCL1_LEPPY</name>
<sequence>MLRLTRHLAEHIQSSAQYTTPVFHSTKRSSFWAKRRRNFYQRGCIGRLFTVCGYGAAGVAAYLATCLVVRTLHQTTVDGLFTPGEDYTLEEWHTIEPTLRPGDIVLMRGSGLMSWTIATLQFVLSCMHPAALRYSHVAVVVAPAIVEYVDEDACHNGAAQPQPYKVERLEDLFAEEGTSAEPAASPSAAAASKGDLAVRAQLQAEEAALRRRRVLRRGAVILEAMDNKEFDVPDVTGKVIHDTVQLVEASHRLFSITPDGSPAYHYFAVRRLQNYEHTPARQAKLRQFCLDSEGRRMDGSLLYPLAFLFARLHTLTRPLRSAVSGEVSCSELVVELYQELGVVQRHWRWVPLGRSSTASSPQKNEDDDSDSVKENDVGEEEAMPSPTPADVIHDRSANSLHVYDYVYGRINDRDGKPVMSRDRPALPDASTIENGDVLAESELRTRSAVAPLRPVWPEVDAVKEFSDLFGRTLAGEADEAAREKMRTRATASYVRRHATPTPVLRSGAVAKGVDGRDYQLQWYYKHNSIATCPFHFTQGIGESVLDFAMNISLGPEIHMRIDRPGDAAGWILEGE</sequence>
<dbReference type="Gene3D" id="3.90.1720.10">
    <property type="entry name" value="endopeptidase domain like (from Nostoc punctiforme)"/>
    <property type="match status" value="1"/>
</dbReference>
<accession>A0A0N0VCL1</accession>
<keyword evidence="2" id="KW-1133">Transmembrane helix</keyword>
<evidence type="ECO:0000256" key="2">
    <source>
        <dbReference type="SAM" id="Phobius"/>
    </source>
</evidence>
<dbReference type="GeneID" id="26910308"/>
<feature type="transmembrane region" description="Helical" evidence="2">
    <location>
        <begin position="44"/>
        <end position="64"/>
    </location>
</feature>
<dbReference type="OMA" id="YQLQWYY"/>